<evidence type="ECO:0000313" key="1">
    <source>
        <dbReference type="EMBL" id="KAI8538760.1"/>
    </source>
</evidence>
<gene>
    <name evidence="1" type="ORF">RHMOL_Rhmol09G0129000</name>
</gene>
<dbReference type="Proteomes" id="UP001062846">
    <property type="component" value="Chromosome 9"/>
</dbReference>
<name>A0ACC0MCS7_RHOML</name>
<protein>
    <submittedName>
        <fullName evidence="1">Uncharacterized protein</fullName>
    </submittedName>
</protein>
<reference evidence="1" key="1">
    <citation type="submission" date="2022-02" db="EMBL/GenBank/DDBJ databases">
        <title>Plant Genome Project.</title>
        <authorList>
            <person name="Zhang R.-G."/>
        </authorList>
    </citation>
    <scope>NUCLEOTIDE SEQUENCE</scope>
    <source>
        <strain evidence="1">AT1</strain>
    </source>
</reference>
<proteinExistence type="predicted"/>
<keyword evidence="2" id="KW-1185">Reference proteome</keyword>
<dbReference type="EMBL" id="CM046396">
    <property type="protein sequence ID" value="KAI8538760.1"/>
    <property type="molecule type" value="Genomic_DNA"/>
</dbReference>
<sequence>MSRVYERSYGVEKAEKDERKGKRDGYPGAVRKDRNEDELQRWTRPDSRVIKINFDAGVDVRSRTGGAEVAVRDSSGRFFAARSITLVGIVDPLIAEALAAREGLLFAVSWDWKVIQL</sequence>
<accession>A0ACC0MCS7</accession>
<organism evidence="1 2">
    <name type="scientific">Rhododendron molle</name>
    <name type="common">Chinese azalea</name>
    <name type="synonym">Azalea mollis</name>
    <dbReference type="NCBI Taxonomy" id="49168"/>
    <lineage>
        <taxon>Eukaryota</taxon>
        <taxon>Viridiplantae</taxon>
        <taxon>Streptophyta</taxon>
        <taxon>Embryophyta</taxon>
        <taxon>Tracheophyta</taxon>
        <taxon>Spermatophyta</taxon>
        <taxon>Magnoliopsida</taxon>
        <taxon>eudicotyledons</taxon>
        <taxon>Gunneridae</taxon>
        <taxon>Pentapetalae</taxon>
        <taxon>asterids</taxon>
        <taxon>Ericales</taxon>
        <taxon>Ericaceae</taxon>
        <taxon>Ericoideae</taxon>
        <taxon>Rhodoreae</taxon>
        <taxon>Rhododendron</taxon>
    </lineage>
</organism>
<comment type="caution">
    <text evidence="1">The sequence shown here is derived from an EMBL/GenBank/DDBJ whole genome shotgun (WGS) entry which is preliminary data.</text>
</comment>
<evidence type="ECO:0000313" key="2">
    <source>
        <dbReference type="Proteomes" id="UP001062846"/>
    </source>
</evidence>